<evidence type="ECO:0000313" key="3">
    <source>
        <dbReference type="EMBL" id="GAQ88580.1"/>
    </source>
</evidence>
<dbReference type="SUPFAM" id="SSF53474">
    <property type="entry name" value="alpha/beta-Hydrolases"/>
    <property type="match status" value="1"/>
</dbReference>
<keyword evidence="4" id="KW-1185">Reference proteome</keyword>
<evidence type="ECO:0000256" key="1">
    <source>
        <dbReference type="SAM" id="MobiDB-lite"/>
    </source>
</evidence>
<dbReference type="OrthoDB" id="273452at2759"/>
<dbReference type="InterPro" id="IPR007751">
    <property type="entry name" value="DUF676_lipase-like"/>
</dbReference>
<protein>
    <recommendedName>
        <fullName evidence="2">DUF676 domain-containing protein</fullName>
    </recommendedName>
</protein>
<feature type="compositionally biased region" description="Polar residues" evidence="1">
    <location>
        <begin position="133"/>
        <end position="143"/>
    </location>
</feature>
<feature type="compositionally biased region" description="Basic and acidic residues" evidence="1">
    <location>
        <begin position="146"/>
        <end position="157"/>
    </location>
</feature>
<accession>A0A1Y1ICD8</accession>
<evidence type="ECO:0000259" key="2">
    <source>
        <dbReference type="Pfam" id="PF05057"/>
    </source>
</evidence>
<feature type="domain" description="DUF676" evidence="2">
    <location>
        <begin position="249"/>
        <end position="350"/>
    </location>
</feature>
<dbReference type="Proteomes" id="UP000054558">
    <property type="component" value="Unassembled WGS sequence"/>
</dbReference>
<dbReference type="AlphaFoldDB" id="A0A1Y1ICD8"/>
<dbReference type="GO" id="GO:0006629">
    <property type="term" value="P:lipid metabolic process"/>
    <property type="evidence" value="ECO:0000318"/>
    <property type="project" value="GO_Central"/>
</dbReference>
<dbReference type="PANTHER" id="PTHR12482:SF11">
    <property type="entry name" value="LIPASE YOR059C ISOFORM X1"/>
    <property type="match status" value="1"/>
</dbReference>
<dbReference type="InterPro" id="IPR044294">
    <property type="entry name" value="Lipase-like"/>
</dbReference>
<dbReference type="OMA" id="YQFMNEG"/>
<feature type="compositionally biased region" description="Polar residues" evidence="1">
    <location>
        <begin position="205"/>
        <end position="218"/>
    </location>
</feature>
<dbReference type="InterPro" id="IPR029058">
    <property type="entry name" value="AB_hydrolase_fold"/>
</dbReference>
<reference evidence="3 4" key="1">
    <citation type="journal article" date="2014" name="Nat. Commun.">
        <title>Klebsormidium flaccidum genome reveals primary factors for plant terrestrial adaptation.</title>
        <authorList>
            <person name="Hori K."/>
            <person name="Maruyama F."/>
            <person name="Fujisawa T."/>
            <person name="Togashi T."/>
            <person name="Yamamoto N."/>
            <person name="Seo M."/>
            <person name="Sato S."/>
            <person name="Yamada T."/>
            <person name="Mori H."/>
            <person name="Tajima N."/>
            <person name="Moriyama T."/>
            <person name="Ikeuchi M."/>
            <person name="Watanabe M."/>
            <person name="Wada H."/>
            <person name="Kobayashi K."/>
            <person name="Saito M."/>
            <person name="Masuda T."/>
            <person name="Sasaki-Sekimoto Y."/>
            <person name="Mashiguchi K."/>
            <person name="Awai K."/>
            <person name="Shimojima M."/>
            <person name="Masuda S."/>
            <person name="Iwai M."/>
            <person name="Nobusawa T."/>
            <person name="Narise T."/>
            <person name="Kondo S."/>
            <person name="Saito H."/>
            <person name="Sato R."/>
            <person name="Murakawa M."/>
            <person name="Ihara Y."/>
            <person name="Oshima-Yamada Y."/>
            <person name="Ohtaka K."/>
            <person name="Satoh M."/>
            <person name="Sonobe K."/>
            <person name="Ishii M."/>
            <person name="Ohtani R."/>
            <person name="Kanamori-Sato M."/>
            <person name="Honoki R."/>
            <person name="Miyazaki D."/>
            <person name="Mochizuki H."/>
            <person name="Umetsu J."/>
            <person name="Higashi K."/>
            <person name="Shibata D."/>
            <person name="Kamiya Y."/>
            <person name="Sato N."/>
            <person name="Nakamura Y."/>
            <person name="Tabata S."/>
            <person name="Ida S."/>
            <person name="Kurokawa K."/>
            <person name="Ohta H."/>
        </authorList>
    </citation>
    <scope>NUCLEOTIDE SEQUENCE [LARGE SCALE GENOMIC DNA]</scope>
    <source>
        <strain evidence="3 4">NIES-2285</strain>
    </source>
</reference>
<name>A0A1Y1ICD8_KLENI</name>
<feature type="region of interest" description="Disordered" evidence="1">
    <location>
        <begin position="434"/>
        <end position="455"/>
    </location>
</feature>
<dbReference type="EMBL" id="DF237390">
    <property type="protein sequence ID" value="GAQ88580.1"/>
    <property type="molecule type" value="Genomic_DNA"/>
</dbReference>
<proteinExistence type="predicted"/>
<evidence type="ECO:0000313" key="4">
    <source>
        <dbReference type="Proteomes" id="UP000054558"/>
    </source>
</evidence>
<feature type="region of interest" description="Disordered" evidence="1">
    <location>
        <begin position="130"/>
        <end position="218"/>
    </location>
</feature>
<dbReference type="Pfam" id="PF05057">
    <property type="entry name" value="DUF676"/>
    <property type="match status" value="2"/>
</dbReference>
<organism evidence="3 4">
    <name type="scientific">Klebsormidium nitens</name>
    <name type="common">Green alga</name>
    <name type="synonym">Ulothrix nitens</name>
    <dbReference type="NCBI Taxonomy" id="105231"/>
    <lineage>
        <taxon>Eukaryota</taxon>
        <taxon>Viridiplantae</taxon>
        <taxon>Streptophyta</taxon>
        <taxon>Klebsormidiophyceae</taxon>
        <taxon>Klebsormidiales</taxon>
        <taxon>Klebsormidiaceae</taxon>
        <taxon>Klebsormidium</taxon>
    </lineage>
</organism>
<sequence>MVCTGAARGTPSAPCPSTSDPEHLIVLANGILSDPNDWNHLESLLLKEPQQSFLLYAEKDNVSFNTMRGIDVAGKRLAEGVLEVVKRTPSLRRISFVAHSLGGLFVRYCLALLYRPGKEGSAHVLLKGGATRVDSNSGGTPCQKQRGGEDGEAEKGSNRATRVEMVQDSQKGVPDGTLEAESGLGVDGGQQDGATWRSTEEDSLPSYNTHQPVTVTNSQTPVGVGLDPSESNLLGHFASEPGSDDPKPQPTIAGLEPAHLILVAVPHLGVWGRRQWPFAHGVHSFERVASCFSGVFLGRTLKQLFLRDRNVDGEPLLLSMSKDCKDRPFVSALGAFRTRHLYANVRYDAALGWKTSCIRYDTDLDQVQKRCLERAERREWLSARYPHIVHVEETPGLRHTSETSSFQGAALDYVFAPPLTRQLSEALTAALSKKGKDGKGVASGEGKKPAHRWSSEEACRALEDRMVGGLHRVSWTKVDVLFHRAPGRKYAHQMLILKDPVQQAAGQGVVNHIIDVLCDNI</sequence>
<dbReference type="Gene3D" id="3.40.50.1820">
    <property type="entry name" value="alpha/beta hydrolase"/>
    <property type="match status" value="1"/>
</dbReference>
<gene>
    <name evidence="3" type="ORF">KFL_004410080</name>
</gene>
<dbReference type="PANTHER" id="PTHR12482">
    <property type="entry name" value="LIPASE ROG1-RELATED-RELATED"/>
    <property type="match status" value="1"/>
</dbReference>
<feature type="domain" description="DUF676" evidence="2">
    <location>
        <begin position="19"/>
        <end position="116"/>
    </location>
</feature>